<evidence type="ECO:0000256" key="3">
    <source>
        <dbReference type="ARBA" id="ARBA00023136"/>
    </source>
</evidence>
<keyword evidence="7" id="KW-1185">Reference proteome</keyword>
<comment type="subcellular location">
    <subcellularLocation>
        <location evidence="1">Membrane</location>
    </subcellularLocation>
</comment>
<keyword evidence="2" id="KW-1134">Transmembrane beta strand</keyword>
<accession>A0A318MX87</accession>
<evidence type="ECO:0000259" key="4">
    <source>
        <dbReference type="Pfam" id="PF01103"/>
    </source>
</evidence>
<keyword evidence="3" id="KW-0472">Membrane</keyword>
<dbReference type="InterPro" id="IPR010827">
    <property type="entry name" value="BamA/TamA_POTRA"/>
</dbReference>
<dbReference type="PANTHER" id="PTHR12815">
    <property type="entry name" value="SORTING AND ASSEMBLY MACHINERY SAMM50 PROTEIN FAMILY MEMBER"/>
    <property type="match status" value="1"/>
</dbReference>
<comment type="caution">
    <text evidence="6">The sequence shown here is derived from an EMBL/GenBank/DDBJ whole genome shotgun (WGS) entry which is preliminary data.</text>
</comment>
<dbReference type="PANTHER" id="PTHR12815:SF42">
    <property type="entry name" value="BACTERIAL SURFACE ANTIGEN (D15) DOMAIN-CONTAINING PROTEIN"/>
    <property type="match status" value="1"/>
</dbReference>
<protein>
    <recommendedName>
        <fullName evidence="8">Outer membrane protein assembly factor</fullName>
    </recommendedName>
</protein>
<dbReference type="InterPro" id="IPR039910">
    <property type="entry name" value="D15-like"/>
</dbReference>
<dbReference type="Gene3D" id="2.40.160.50">
    <property type="entry name" value="membrane protein fhac: a member of the omp85/tpsb transporter family"/>
    <property type="match status" value="1"/>
</dbReference>
<feature type="domain" description="POTRA" evidence="5">
    <location>
        <begin position="228"/>
        <end position="300"/>
    </location>
</feature>
<dbReference type="Proteomes" id="UP000247565">
    <property type="component" value="Unassembled WGS sequence"/>
</dbReference>
<dbReference type="OrthoDB" id="9769707at2"/>
<dbReference type="InterPro" id="IPR000184">
    <property type="entry name" value="Bac_surfAg_D15"/>
</dbReference>
<feature type="domain" description="Bacterial surface antigen (D15)" evidence="4">
    <location>
        <begin position="328"/>
        <end position="636"/>
    </location>
</feature>
<evidence type="ECO:0000313" key="6">
    <source>
        <dbReference type="EMBL" id="PXZ00863.1"/>
    </source>
</evidence>
<dbReference type="Gene3D" id="3.10.20.310">
    <property type="entry name" value="membrane protein fhac"/>
    <property type="match status" value="1"/>
</dbReference>
<sequence>MAADPQYYRVKIYSIGNETIDKVLSNTSNLVTLQKTNAVNAFALAGRIKSDYARFKNAMDSFGYYDAKISIKVGTAAALHNQKNVKLNKREQSDDIFKHEKDIIANGIIDGASTDLPNFIDKVPVQQDVIIIVHIQKGSQYRIGQLEFKNLQKNEIIQLSAKQQREFGLKIGDPAVSADIVAARDKLIKGLQEEGHALAKMGEPVAYLHPDNKTLNVVFDMNMGPVVDIGDIDFKGLKKVNAKYIRRRLLLHAGQLYQPSTIENARMDLSSTGVFSSIDMHVADHVDQSGRIPLTITFKETKRRTVSVEAGYSTDLGGRLGAKWTHHNIFGNAEQLKLAAIATGIAGTAQRGLGYDVYADFTKPDFGHRNQDFNARIEAVKQKLYSYNQTAFLAKVGMTRKFGKRWSMSAYLGGIQEHIIQRGERNNYTMINLPLGAAYDGTDLVNPMMSPDHGMKASVSITPTESFGDKTIFFAIMQGTASTYFDLTHLGLTKPGRSIFAFRGNIGSIQGASRMNLPPDQRLYAGGTSTVRGFRFQGVGPQFKGSKYAKGGKAMDTGTAEFRQRILGQFGAQAFIDAGQVSSDSMPFEGKVQVGVGGGFRYYTPMGPIRLDIAVPVKRPYRGDRFEVYIGLGETF</sequence>
<dbReference type="GO" id="GO:0019867">
    <property type="term" value="C:outer membrane"/>
    <property type="evidence" value="ECO:0007669"/>
    <property type="project" value="InterPro"/>
</dbReference>
<name>A0A318MX87_9PROT</name>
<proteinExistence type="predicted"/>
<gene>
    <name evidence="6" type="ORF">DK869_04355</name>
</gene>
<evidence type="ECO:0000256" key="2">
    <source>
        <dbReference type="ARBA" id="ARBA00022452"/>
    </source>
</evidence>
<evidence type="ECO:0000256" key="1">
    <source>
        <dbReference type="ARBA" id="ARBA00004370"/>
    </source>
</evidence>
<reference evidence="6 7" key="1">
    <citation type="submission" date="2018-05" db="EMBL/GenBank/DDBJ databases">
        <title>Reference genomes for bee gut microbiota database.</title>
        <authorList>
            <person name="Ellegaard K.M."/>
        </authorList>
    </citation>
    <scope>NUCLEOTIDE SEQUENCE [LARGE SCALE GENOMIC DNA]</scope>
    <source>
        <strain evidence="6 7">ESL0284</strain>
    </source>
</reference>
<dbReference type="Pfam" id="PF07244">
    <property type="entry name" value="POTRA"/>
    <property type="match status" value="1"/>
</dbReference>
<dbReference type="AlphaFoldDB" id="A0A318MX87"/>
<organism evidence="6 7">
    <name type="scientific">Commensalibacter melissae</name>
    <dbReference type="NCBI Taxonomy" id="2070537"/>
    <lineage>
        <taxon>Bacteria</taxon>
        <taxon>Pseudomonadati</taxon>
        <taxon>Pseudomonadota</taxon>
        <taxon>Alphaproteobacteria</taxon>
        <taxon>Acetobacterales</taxon>
        <taxon>Acetobacteraceae</taxon>
    </lineage>
</organism>
<keyword evidence="2" id="KW-0812">Transmembrane</keyword>
<dbReference type="EMBL" id="QGLT01000002">
    <property type="protein sequence ID" value="PXZ00863.1"/>
    <property type="molecule type" value="Genomic_DNA"/>
</dbReference>
<evidence type="ECO:0008006" key="8">
    <source>
        <dbReference type="Google" id="ProtNLM"/>
    </source>
</evidence>
<evidence type="ECO:0000259" key="5">
    <source>
        <dbReference type="Pfam" id="PF07244"/>
    </source>
</evidence>
<dbReference type="Pfam" id="PF01103">
    <property type="entry name" value="Omp85"/>
    <property type="match status" value="1"/>
</dbReference>
<evidence type="ECO:0000313" key="7">
    <source>
        <dbReference type="Proteomes" id="UP000247565"/>
    </source>
</evidence>